<accession>A0A835YH98</accession>
<comment type="caution">
    <text evidence="1">The sequence shown here is derived from an EMBL/GenBank/DDBJ whole genome shotgun (WGS) entry which is preliminary data.</text>
</comment>
<protein>
    <submittedName>
        <fullName evidence="1">Uncharacterized protein</fullName>
    </submittedName>
</protein>
<dbReference type="AlphaFoldDB" id="A0A835YH98"/>
<name>A0A835YH98_9STRA</name>
<evidence type="ECO:0000313" key="2">
    <source>
        <dbReference type="Proteomes" id="UP000664859"/>
    </source>
</evidence>
<dbReference type="Gene3D" id="1.25.10.10">
    <property type="entry name" value="Leucine-rich Repeat Variant"/>
    <property type="match status" value="1"/>
</dbReference>
<dbReference type="EMBL" id="JAFCMP010000551">
    <property type="protein sequence ID" value="KAG5175337.1"/>
    <property type="molecule type" value="Genomic_DNA"/>
</dbReference>
<dbReference type="Proteomes" id="UP000664859">
    <property type="component" value="Unassembled WGS sequence"/>
</dbReference>
<proteinExistence type="predicted"/>
<reference evidence="1" key="1">
    <citation type="submission" date="2021-02" db="EMBL/GenBank/DDBJ databases">
        <title>First Annotated Genome of the Yellow-green Alga Tribonema minus.</title>
        <authorList>
            <person name="Mahan K.M."/>
        </authorList>
    </citation>
    <scope>NUCLEOTIDE SEQUENCE</scope>
    <source>
        <strain evidence="1">UTEX B ZZ1240</strain>
    </source>
</reference>
<dbReference type="SUPFAM" id="SSF48371">
    <property type="entry name" value="ARM repeat"/>
    <property type="match status" value="1"/>
</dbReference>
<organism evidence="1 2">
    <name type="scientific">Tribonema minus</name>
    <dbReference type="NCBI Taxonomy" id="303371"/>
    <lineage>
        <taxon>Eukaryota</taxon>
        <taxon>Sar</taxon>
        <taxon>Stramenopiles</taxon>
        <taxon>Ochrophyta</taxon>
        <taxon>PX clade</taxon>
        <taxon>Xanthophyceae</taxon>
        <taxon>Tribonematales</taxon>
        <taxon>Tribonemataceae</taxon>
        <taxon>Tribonema</taxon>
    </lineage>
</organism>
<gene>
    <name evidence="1" type="ORF">JKP88DRAFT_338847</name>
</gene>
<dbReference type="InterPro" id="IPR011989">
    <property type="entry name" value="ARM-like"/>
</dbReference>
<keyword evidence="2" id="KW-1185">Reference proteome</keyword>
<sequence length="306" mass="30722">MAVRPNEPAAVTLSHRRHAAQVVQAIVAAMRIDVTHQDLQAAAATAIERIMEHNNNGGAAIAQQLLGAAAGNALMEALAVATRDGAAAPVLLALAALASHGVSAAQFLAAGAAEAIMAAVAKHRRGKPRLPYEDICRTEVQSAAMSAIAALAASAPADSARLCAAGACEAAVTTVPVYVNRLYAHSQYCDLLDKGLQALAALASAAESHSQAVALSLVQAGACEAATAALNMVLPPWSSEKMLTSALRTICGLSADAGAAARLRAAGACEAVTSAIPRCSNCPDAARAAQLALDRLAAGAANVSSE</sequence>
<evidence type="ECO:0000313" key="1">
    <source>
        <dbReference type="EMBL" id="KAG5175337.1"/>
    </source>
</evidence>
<dbReference type="InterPro" id="IPR016024">
    <property type="entry name" value="ARM-type_fold"/>
</dbReference>